<evidence type="ECO:0000313" key="3">
    <source>
        <dbReference type="EMBL" id="KKO73592.1"/>
    </source>
</evidence>
<evidence type="ECO:0000313" key="4">
    <source>
        <dbReference type="Proteomes" id="UP000034350"/>
    </source>
</evidence>
<keyword evidence="2" id="KW-0472">Membrane</keyword>
<dbReference type="VEuPathDB" id="MicrosporidiaDB:AAJ76_4080001"/>
<name>A0A0F9YL73_9MICR</name>
<dbReference type="AlphaFoldDB" id="A0A0F9YL73"/>
<feature type="transmembrane region" description="Helical" evidence="2">
    <location>
        <begin position="7"/>
        <end position="24"/>
    </location>
</feature>
<dbReference type="VEuPathDB" id="MicrosporidiaDB:G9O61_00g008210"/>
<protein>
    <submittedName>
        <fullName evidence="3">Uncharacterized protein</fullName>
    </submittedName>
</protein>
<dbReference type="Proteomes" id="UP000034350">
    <property type="component" value="Unassembled WGS sequence"/>
</dbReference>
<dbReference type="GeneID" id="36320520"/>
<dbReference type="EMBL" id="JPQZ01000408">
    <property type="protein sequence ID" value="KKO73592.1"/>
    <property type="molecule type" value="Genomic_DNA"/>
</dbReference>
<proteinExistence type="predicted"/>
<evidence type="ECO:0000256" key="2">
    <source>
        <dbReference type="SAM" id="Phobius"/>
    </source>
</evidence>
<comment type="caution">
    <text evidence="3">The sequence shown here is derived from an EMBL/GenBank/DDBJ whole genome shotgun (WGS) entry which is preliminary data.</text>
</comment>
<organism evidence="3 4">
    <name type="scientific">Vairimorpha ceranae</name>
    <dbReference type="NCBI Taxonomy" id="40302"/>
    <lineage>
        <taxon>Eukaryota</taxon>
        <taxon>Fungi</taxon>
        <taxon>Fungi incertae sedis</taxon>
        <taxon>Microsporidia</taxon>
        <taxon>Nosematidae</taxon>
        <taxon>Vairimorpha</taxon>
    </lineage>
</organism>
<keyword evidence="2" id="KW-1133">Transmembrane helix</keyword>
<accession>A0A0F9YL73</accession>
<reference evidence="3 4" key="1">
    <citation type="journal article" date="2015" name="Environ. Microbiol.">
        <title>Genome analyses suggest the presence of polyploidy and recent human-driven expansions in eight global populations of the honeybee pathogen Nosema ceranae.</title>
        <authorList>
            <person name="Pelin A."/>
            <person name="Selman M."/>
            <person name="Aris-Brosou S."/>
            <person name="Farinelli L."/>
            <person name="Corradi N."/>
        </authorList>
    </citation>
    <scope>NUCLEOTIDE SEQUENCE [LARGE SCALE GENOMIC DNA]</scope>
    <source>
        <strain evidence="3 4">PA08 1199</strain>
    </source>
</reference>
<keyword evidence="2" id="KW-0812">Transmembrane</keyword>
<keyword evidence="4" id="KW-1185">Reference proteome</keyword>
<feature type="non-terminal residue" evidence="3">
    <location>
        <position position="1"/>
    </location>
</feature>
<feature type="region of interest" description="Disordered" evidence="1">
    <location>
        <begin position="88"/>
        <end position="108"/>
    </location>
</feature>
<dbReference type="RefSeq" id="XP_024329334.1">
    <property type="nucleotide sequence ID" value="XM_024475574.1"/>
</dbReference>
<evidence type="ECO:0000256" key="1">
    <source>
        <dbReference type="SAM" id="MobiDB-lite"/>
    </source>
</evidence>
<gene>
    <name evidence="3" type="ORF">AAJ76_4080001</name>
</gene>
<sequence>YNKYISVIVFALMLIITTIYPLIFTTQTKATDNSLNSDLLLCNNITRLNELCLNDDECGRIKDTDVTTEEGVRTKMQKRSNSDTLLVEKKTRKRHSKSEDERKNLRKKRRRNEIEEKNIFFNKHFFCKIKTKPDHIYTCALKKVSALFFEIFSNNAIIREKALQLMKKKENFSKRFSQEKYFYFVMRFILKKGFLKTNDPSTLFLKTLAFHTYTYIQLISLSRIFDDDMSCPAAIYNFVNCALDIKFNKKCNWKIDQLLVFKNYDIRKLLTYSLVKDRITKKDFEMCYR</sequence>